<evidence type="ECO:0000313" key="3">
    <source>
        <dbReference type="Proteomes" id="UP000198828"/>
    </source>
</evidence>
<gene>
    <name evidence="2" type="ORF">SAMN05660923_00441</name>
</gene>
<dbReference type="RefSeq" id="WP_093750442.1">
    <property type="nucleotide sequence ID" value="NZ_BSYN01000002.1"/>
</dbReference>
<dbReference type="Gene3D" id="1.10.260.40">
    <property type="entry name" value="lambda repressor-like DNA-binding domains"/>
    <property type="match status" value="1"/>
</dbReference>
<dbReference type="EMBL" id="FNNG01000002">
    <property type="protein sequence ID" value="SDW30435.1"/>
    <property type="molecule type" value="Genomic_DNA"/>
</dbReference>
<proteinExistence type="predicted"/>
<dbReference type="CDD" id="cd00093">
    <property type="entry name" value="HTH_XRE"/>
    <property type="match status" value="1"/>
</dbReference>
<organism evidence="2 3">
    <name type="scientific">Tepidimicrobium xylanilyticum</name>
    <dbReference type="NCBI Taxonomy" id="1123352"/>
    <lineage>
        <taxon>Bacteria</taxon>
        <taxon>Bacillati</taxon>
        <taxon>Bacillota</taxon>
        <taxon>Tissierellia</taxon>
        <taxon>Tissierellales</taxon>
        <taxon>Tepidimicrobiaceae</taxon>
        <taxon>Tepidimicrobium</taxon>
    </lineage>
</organism>
<reference evidence="2 3" key="1">
    <citation type="submission" date="2016-10" db="EMBL/GenBank/DDBJ databases">
        <authorList>
            <person name="de Groot N.N."/>
        </authorList>
    </citation>
    <scope>NUCLEOTIDE SEQUENCE [LARGE SCALE GENOMIC DNA]</scope>
    <source>
        <strain evidence="2 3">DSM 23310</strain>
    </source>
</reference>
<name>A0A1H2SG01_9FIRM</name>
<feature type="domain" description="HTH cro/C1-type" evidence="1">
    <location>
        <begin position="5"/>
        <end position="60"/>
    </location>
</feature>
<dbReference type="Pfam" id="PF01381">
    <property type="entry name" value="HTH_3"/>
    <property type="match status" value="1"/>
</dbReference>
<dbReference type="PROSITE" id="PS50943">
    <property type="entry name" value="HTH_CROC1"/>
    <property type="match status" value="1"/>
</dbReference>
<dbReference type="GO" id="GO:0003677">
    <property type="term" value="F:DNA binding"/>
    <property type="evidence" value="ECO:0007669"/>
    <property type="project" value="InterPro"/>
</dbReference>
<protein>
    <submittedName>
        <fullName evidence="2">Helix-turn-helix domain-containing protein</fullName>
    </submittedName>
</protein>
<dbReference type="InterPro" id="IPR010982">
    <property type="entry name" value="Lambda_DNA-bd_dom_sf"/>
</dbReference>
<evidence type="ECO:0000313" key="2">
    <source>
        <dbReference type="EMBL" id="SDW30435.1"/>
    </source>
</evidence>
<dbReference type="OrthoDB" id="9808239at2"/>
<dbReference type="Proteomes" id="UP000198828">
    <property type="component" value="Unassembled WGS sequence"/>
</dbReference>
<keyword evidence="3" id="KW-1185">Reference proteome</keyword>
<accession>A0A1H2SG01</accession>
<evidence type="ECO:0000259" key="1">
    <source>
        <dbReference type="PROSITE" id="PS50943"/>
    </source>
</evidence>
<dbReference type="AlphaFoldDB" id="A0A1H2SG01"/>
<dbReference type="InterPro" id="IPR001387">
    <property type="entry name" value="Cro/C1-type_HTH"/>
</dbReference>
<sequence length="77" mass="8765">MNELLKKLRIEKGYTQQDMADKLGYSGKSSYCLLENGVVKITIDKAKRIAEILEVDPSIFFKHKVEETSTNNKDQTA</sequence>
<dbReference type="SMART" id="SM00530">
    <property type="entry name" value="HTH_XRE"/>
    <property type="match status" value="1"/>
</dbReference>
<dbReference type="SUPFAM" id="SSF47413">
    <property type="entry name" value="lambda repressor-like DNA-binding domains"/>
    <property type="match status" value="1"/>
</dbReference>